<keyword evidence="1" id="KW-0472">Membrane</keyword>
<proteinExistence type="predicted"/>
<sequence length="355" mass="40540">MSSPSGDCTTSNLAQILDLFDFTTEWICILEVGFSIFYYILVALVVKGALQFVHLVVGFVLVHLVLGIFVIAIAIVNSSWRTRYWFWGCTLYFRLRILVQDQGASSSRVCSTQPVWDRDRFTSWKNARWYEEKKSNAIVIEKIVFDEIDSTIDIRHAFDIIGWAPMLGFEGNYYPCLTHEFYVNIEDKGDAVVTRVMTSVKGCRIKLDRAKLARILGVSNEGPSVEFSKDAVLSDRQYKLIDALARLHYSPMRNDRTRDMVFHTPSLLIPQCLLVYLYSSNVLPRASSLNEVFEFFKVDLTGEDIVVTGPTDVLTEVNLYRMEHVASSLKFFNCIGLVTRQGVMEAQLQCQDEQL</sequence>
<organism evidence="2 3">
    <name type="scientific">Rhamnella rubrinervis</name>
    <dbReference type="NCBI Taxonomy" id="2594499"/>
    <lineage>
        <taxon>Eukaryota</taxon>
        <taxon>Viridiplantae</taxon>
        <taxon>Streptophyta</taxon>
        <taxon>Embryophyta</taxon>
        <taxon>Tracheophyta</taxon>
        <taxon>Spermatophyta</taxon>
        <taxon>Magnoliopsida</taxon>
        <taxon>eudicotyledons</taxon>
        <taxon>Gunneridae</taxon>
        <taxon>Pentapetalae</taxon>
        <taxon>rosids</taxon>
        <taxon>fabids</taxon>
        <taxon>Rosales</taxon>
        <taxon>Rhamnaceae</taxon>
        <taxon>rhamnoid group</taxon>
        <taxon>Rhamneae</taxon>
        <taxon>Rhamnella</taxon>
    </lineage>
</organism>
<dbReference type="AlphaFoldDB" id="A0A8K0GZQ5"/>
<dbReference type="Proteomes" id="UP000796880">
    <property type="component" value="Unassembled WGS sequence"/>
</dbReference>
<dbReference type="EMBL" id="VOIH02000007">
    <property type="protein sequence ID" value="KAF3443005.1"/>
    <property type="molecule type" value="Genomic_DNA"/>
</dbReference>
<comment type="caution">
    <text evidence="2">The sequence shown here is derived from an EMBL/GenBank/DDBJ whole genome shotgun (WGS) entry which is preliminary data.</text>
</comment>
<feature type="transmembrane region" description="Helical" evidence="1">
    <location>
        <begin position="26"/>
        <end position="46"/>
    </location>
</feature>
<gene>
    <name evidence="2" type="ORF">FNV43_RR16924</name>
</gene>
<evidence type="ECO:0000313" key="2">
    <source>
        <dbReference type="EMBL" id="KAF3443005.1"/>
    </source>
</evidence>
<keyword evidence="1" id="KW-0812">Transmembrane</keyword>
<name>A0A8K0GZQ5_9ROSA</name>
<reference evidence="2" key="1">
    <citation type="submission" date="2020-03" db="EMBL/GenBank/DDBJ databases">
        <title>A high-quality chromosome-level genome assembly of a woody plant with both climbing and erect habits, Rhamnella rubrinervis.</title>
        <authorList>
            <person name="Lu Z."/>
            <person name="Yang Y."/>
            <person name="Zhu X."/>
            <person name="Sun Y."/>
        </authorList>
    </citation>
    <scope>NUCLEOTIDE SEQUENCE</scope>
    <source>
        <strain evidence="2">BYM</strain>
        <tissue evidence="2">Leaf</tissue>
    </source>
</reference>
<keyword evidence="1" id="KW-1133">Transmembrane helix</keyword>
<protein>
    <submittedName>
        <fullName evidence="2">Uncharacterized protein</fullName>
    </submittedName>
</protein>
<dbReference type="OrthoDB" id="848707at2759"/>
<feature type="transmembrane region" description="Helical" evidence="1">
    <location>
        <begin position="52"/>
        <end position="76"/>
    </location>
</feature>
<evidence type="ECO:0000313" key="3">
    <source>
        <dbReference type="Proteomes" id="UP000796880"/>
    </source>
</evidence>
<accession>A0A8K0GZQ5</accession>
<keyword evidence="3" id="KW-1185">Reference proteome</keyword>
<evidence type="ECO:0000256" key="1">
    <source>
        <dbReference type="SAM" id="Phobius"/>
    </source>
</evidence>